<dbReference type="PROSITE" id="PS01237">
    <property type="entry name" value="UPF0028"/>
    <property type="match status" value="1"/>
</dbReference>
<dbReference type="PANTHER" id="PTHR14226:SF76">
    <property type="entry name" value="NTE FAMILY PROTEIN RSSA"/>
    <property type="match status" value="1"/>
</dbReference>
<dbReference type="PANTHER" id="PTHR14226">
    <property type="entry name" value="NEUROPATHY TARGET ESTERASE/SWISS CHEESE D.MELANOGASTER"/>
    <property type="match status" value="1"/>
</dbReference>
<keyword evidence="3 5" id="KW-0442">Lipid degradation</keyword>
<keyword evidence="4 5" id="KW-0443">Lipid metabolism</keyword>
<dbReference type="InterPro" id="IPR002641">
    <property type="entry name" value="PNPLA_dom"/>
</dbReference>
<dbReference type="EMBL" id="CP042326">
    <property type="protein sequence ID" value="QDZ41212.1"/>
    <property type="molecule type" value="Genomic_DNA"/>
</dbReference>
<gene>
    <name evidence="8" type="ORF">FRE64_15430</name>
</gene>
<protein>
    <submittedName>
        <fullName evidence="8">Patatin family protein</fullName>
    </submittedName>
</protein>
<dbReference type="RefSeq" id="WP_146297046.1">
    <property type="nucleotide sequence ID" value="NZ_CP042326.1"/>
</dbReference>
<evidence type="ECO:0000256" key="4">
    <source>
        <dbReference type="ARBA" id="ARBA00023098"/>
    </source>
</evidence>
<evidence type="ECO:0000256" key="2">
    <source>
        <dbReference type="ARBA" id="ARBA00022801"/>
    </source>
</evidence>
<feature type="domain" description="PNPLA" evidence="7">
    <location>
        <begin position="7"/>
        <end position="167"/>
    </location>
</feature>
<evidence type="ECO:0000313" key="8">
    <source>
        <dbReference type="EMBL" id="QDZ41212.1"/>
    </source>
</evidence>
<dbReference type="KEGG" id="enn:FRE64_15430"/>
<evidence type="ECO:0000256" key="5">
    <source>
        <dbReference type="PROSITE-ProRule" id="PRU01161"/>
    </source>
</evidence>
<accession>A0A5B8NPJ0</accession>
<dbReference type="InterPro" id="IPR016035">
    <property type="entry name" value="Acyl_Trfase/lysoPLipase"/>
</dbReference>
<sequence length="332" mass="36766">MAQKIGLALGSGGARGWAHIGAIRALEDSGIKVDYIAGTSIGAFVGGIYAVNQLKELETFVKEIDWKTIVSLLDVEFPTRGLLDGDKIYDLIYSHVLDCNLEETKIPFHCVATDLLTQKIVVLKTGSMVEAIRASISIPGVFTPFQKDDSYLVDGGVINPVPVDIVQAMGSDLVIAINLNSPYSPPPQPSENQEEEKVKAQNKEILSAIKASEESEVSTDEDTQATRLEFLHNLKSRYNDMQETLAEKVNNWLPEEEDQPKTPNIFDVIGSAINIMEQQVTQINLQVHEPDILLQPRLSQYGIFDFHKAEALIQEGYRCTEQALPEIKEKLS</sequence>
<keyword evidence="2 5" id="KW-0378">Hydrolase</keyword>
<organism evidence="8 9">
    <name type="scientific">Euhalothece natronophila Z-M001</name>
    <dbReference type="NCBI Taxonomy" id="522448"/>
    <lineage>
        <taxon>Bacteria</taxon>
        <taxon>Bacillati</taxon>
        <taxon>Cyanobacteriota</taxon>
        <taxon>Cyanophyceae</taxon>
        <taxon>Oscillatoriophycideae</taxon>
        <taxon>Chroococcales</taxon>
        <taxon>Halothecacae</taxon>
        <taxon>Halothece cluster</taxon>
        <taxon>Euhalothece</taxon>
    </lineage>
</organism>
<evidence type="ECO:0000259" key="7">
    <source>
        <dbReference type="PROSITE" id="PS51635"/>
    </source>
</evidence>
<dbReference type="InterPro" id="IPR050301">
    <property type="entry name" value="NTE"/>
</dbReference>
<dbReference type="GO" id="GO:0046470">
    <property type="term" value="P:phosphatidylcholine metabolic process"/>
    <property type="evidence" value="ECO:0007669"/>
    <property type="project" value="InterPro"/>
</dbReference>
<feature type="short sequence motif" description="GXSXG" evidence="5">
    <location>
        <begin position="38"/>
        <end position="42"/>
    </location>
</feature>
<evidence type="ECO:0000313" key="9">
    <source>
        <dbReference type="Proteomes" id="UP000318453"/>
    </source>
</evidence>
<evidence type="ECO:0000256" key="6">
    <source>
        <dbReference type="SAM" id="MobiDB-lite"/>
    </source>
</evidence>
<dbReference type="OrthoDB" id="9770965at2"/>
<dbReference type="InterPro" id="IPR001423">
    <property type="entry name" value="LysoPLipase_patatin_CS"/>
</dbReference>
<reference evidence="8" key="1">
    <citation type="submission" date="2019-08" db="EMBL/GenBank/DDBJ databases">
        <title>Carotenoids and Carotenoid Binding Proteins in the Halophilic Cyanobacterium Euhalothece sp. ZM00.</title>
        <authorList>
            <person name="Cho S.M."/>
            <person name="Song J.Y."/>
            <person name="Park Y.-I."/>
        </authorList>
    </citation>
    <scope>NUCLEOTIDE SEQUENCE [LARGE SCALE GENOMIC DNA]</scope>
    <source>
        <strain evidence="8">Z-M001</strain>
    </source>
</reference>
<feature type="active site" description="Nucleophile" evidence="5">
    <location>
        <position position="40"/>
    </location>
</feature>
<proteinExistence type="inferred from homology"/>
<feature type="short sequence motif" description="DGA/G" evidence="5">
    <location>
        <begin position="154"/>
        <end position="156"/>
    </location>
</feature>
<keyword evidence="9" id="KW-1185">Reference proteome</keyword>
<dbReference type="Proteomes" id="UP000318453">
    <property type="component" value="Chromosome"/>
</dbReference>
<feature type="region of interest" description="Disordered" evidence="6">
    <location>
        <begin position="180"/>
        <end position="200"/>
    </location>
</feature>
<dbReference type="SUPFAM" id="SSF52151">
    <property type="entry name" value="FabD/lysophospholipase-like"/>
    <property type="match status" value="1"/>
</dbReference>
<dbReference type="Pfam" id="PF01734">
    <property type="entry name" value="Patatin"/>
    <property type="match status" value="1"/>
</dbReference>
<comment type="caution">
    <text evidence="5">Lacks conserved residue(s) required for the propagation of feature annotation.</text>
</comment>
<evidence type="ECO:0000256" key="1">
    <source>
        <dbReference type="ARBA" id="ARBA00006636"/>
    </source>
</evidence>
<evidence type="ECO:0000256" key="3">
    <source>
        <dbReference type="ARBA" id="ARBA00022963"/>
    </source>
</evidence>
<dbReference type="AlphaFoldDB" id="A0A5B8NPJ0"/>
<dbReference type="GO" id="GO:0004622">
    <property type="term" value="F:phosphatidylcholine lysophospholipase activity"/>
    <property type="evidence" value="ECO:0007669"/>
    <property type="project" value="InterPro"/>
</dbReference>
<dbReference type="PROSITE" id="PS51635">
    <property type="entry name" value="PNPLA"/>
    <property type="match status" value="1"/>
</dbReference>
<comment type="similarity">
    <text evidence="1">Belongs to the NTE family.</text>
</comment>
<dbReference type="GO" id="GO:0016042">
    <property type="term" value="P:lipid catabolic process"/>
    <property type="evidence" value="ECO:0007669"/>
    <property type="project" value="UniProtKB-UniRule"/>
</dbReference>
<name>A0A5B8NPJ0_9CHRO</name>
<dbReference type="Gene3D" id="3.40.1090.10">
    <property type="entry name" value="Cytosolic phospholipase A2 catalytic domain"/>
    <property type="match status" value="2"/>
</dbReference>
<feature type="active site" description="Proton acceptor" evidence="5">
    <location>
        <position position="154"/>
    </location>
</feature>